<dbReference type="Gene3D" id="3.30.70.600">
    <property type="entry name" value="Ribosomal protein S10 domain"/>
    <property type="match status" value="1"/>
</dbReference>
<evidence type="ECO:0000256" key="8">
    <source>
        <dbReference type="SAM" id="MobiDB-lite"/>
    </source>
</evidence>
<evidence type="ECO:0000256" key="3">
    <source>
        <dbReference type="ARBA" id="ARBA00023274"/>
    </source>
</evidence>
<dbReference type="GO" id="GO:0006412">
    <property type="term" value="P:translation"/>
    <property type="evidence" value="ECO:0007669"/>
    <property type="project" value="InterPro"/>
</dbReference>
<dbReference type="GO" id="GO:1990904">
    <property type="term" value="C:ribonucleoprotein complex"/>
    <property type="evidence" value="ECO:0007669"/>
    <property type="project" value="UniProtKB-KW"/>
</dbReference>
<dbReference type="Pfam" id="PF00338">
    <property type="entry name" value="Ribosomal_S10"/>
    <property type="match status" value="1"/>
</dbReference>
<gene>
    <name evidence="10" type="ORF">CVT24_007589</name>
</gene>
<dbReference type="Proteomes" id="UP000284842">
    <property type="component" value="Unassembled WGS sequence"/>
</dbReference>
<comment type="subunit">
    <text evidence="7">Part of the mitochondrial small ribosomal subunit.</text>
</comment>
<evidence type="ECO:0000313" key="11">
    <source>
        <dbReference type="Proteomes" id="UP000284842"/>
    </source>
</evidence>
<keyword evidence="3" id="KW-0687">Ribonucleoprotein</keyword>
<dbReference type="GO" id="GO:0005840">
    <property type="term" value="C:ribosome"/>
    <property type="evidence" value="ECO:0007669"/>
    <property type="project" value="UniProtKB-KW"/>
</dbReference>
<accession>A0A409YKN0</accession>
<feature type="compositionally biased region" description="Polar residues" evidence="8">
    <location>
        <begin position="37"/>
        <end position="53"/>
    </location>
</feature>
<comment type="function">
    <text evidence="6">Involved in mitochondrial genome encoded proteins translation. Involved in the binding of tRNA to the ribosomes.</text>
</comment>
<dbReference type="HAMAP" id="MF_00508">
    <property type="entry name" value="Ribosomal_uS10"/>
    <property type="match status" value="1"/>
</dbReference>
<feature type="region of interest" description="Disordered" evidence="8">
    <location>
        <begin position="37"/>
        <end position="64"/>
    </location>
</feature>
<evidence type="ECO:0000256" key="7">
    <source>
        <dbReference type="ARBA" id="ARBA00065857"/>
    </source>
</evidence>
<evidence type="ECO:0000256" key="6">
    <source>
        <dbReference type="ARBA" id="ARBA00057689"/>
    </source>
</evidence>
<name>A0A409YKN0_9AGAR</name>
<comment type="similarity">
    <text evidence="1">Belongs to the universal ribosomal protein uS10 family.</text>
</comment>
<proteinExistence type="inferred from homology"/>
<protein>
    <recommendedName>
        <fullName evidence="4">Small ribosomal subunit protein uS10m</fullName>
    </recommendedName>
    <alternativeName>
        <fullName evidence="5">37S ribosomal protein S10, mitochondrial</fullName>
    </alternativeName>
</protein>
<dbReference type="SMART" id="SM01403">
    <property type="entry name" value="Ribosomal_S10"/>
    <property type="match status" value="1"/>
</dbReference>
<feature type="domain" description="Small ribosomal subunit protein uS10" evidence="9">
    <location>
        <begin position="175"/>
        <end position="272"/>
    </location>
</feature>
<dbReference type="GO" id="GO:0003735">
    <property type="term" value="F:structural constituent of ribosome"/>
    <property type="evidence" value="ECO:0007669"/>
    <property type="project" value="InterPro"/>
</dbReference>
<keyword evidence="2" id="KW-0689">Ribosomal protein</keyword>
<evidence type="ECO:0000256" key="2">
    <source>
        <dbReference type="ARBA" id="ARBA00022980"/>
    </source>
</evidence>
<dbReference type="PRINTS" id="PR00971">
    <property type="entry name" value="RIBOSOMALS10"/>
</dbReference>
<dbReference type="EMBL" id="NHTK01001046">
    <property type="protein sequence ID" value="PPR03600.1"/>
    <property type="molecule type" value="Genomic_DNA"/>
</dbReference>
<dbReference type="AlphaFoldDB" id="A0A409YKN0"/>
<evidence type="ECO:0000256" key="4">
    <source>
        <dbReference type="ARBA" id="ARBA00035261"/>
    </source>
</evidence>
<dbReference type="STRING" id="181874.A0A409YKN0"/>
<evidence type="ECO:0000259" key="9">
    <source>
        <dbReference type="SMART" id="SM01403"/>
    </source>
</evidence>
<dbReference type="InterPro" id="IPR027486">
    <property type="entry name" value="Ribosomal_uS10_dom"/>
</dbReference>
<sequence length="318" mass="35141">MLRLAFSRATCSTRASISGRSANAAVAARWKRYNTTVAGSSNAPGNAKSTQKQPADAPAKTATTQSPLAVEYEAEELEDFIEEFEADFEDAAPVKGDMITSPTVSSPSELFGFEENIDWQALGLKYDPATLPIEQELDPNVAPYTEEEYAMTLIHGRSMNPPHFHPRTHDIPVANIHFRSHHPTLLSTFTHFAAHAASSLGIPTSRVIPLPTQRSLWTVLRSPFAHKKSQENFDRKVHKRAIKAWDADPEVVQRWIAYLRKHAMPGVGMKVTVWDRVPLGVGKSKLVMEAPMVDNAVLSENQIKAVAEGIVKEHTKAD</sequence>
<dbReference type="SUPFAM" id="SSF54999">
    <property type="entry name" value="Ribosomal protein S10"/>
    <property type="match status" value="1"/>
</dbReference>
<dbReference type="InterPro" id="IPR001848">
    <property type="entry name" value="Ribosomal_uS10"/>
</dbReference>
<dbReference type="FunFam" id="3.30.70.600:FF:000003">
    <property type="entry name" value="30S ribosomal protein S10"/>
    <property type="match status" value="1"/>
</dbReference>
<organism evidence="10 11">
    <name type="scientific">Panaeolus cyanescens</name>
    <dbReference type="NCBI Taxonomy" id="181874"/>
    <lineage>
        <taxon>Eukaryota</taxon>
        <taxon>Fungi</taxon>
        <taxon>Dikarya</taxon>
        <taxon>Basidiomycota</taxon>
        <taxon>Agaricomycotina</taxon>
        <taxon>Agaricomycetes</taxon>
        <taxon>Agaricomycetidae</taxon>
        <taxon>Agaricales</taxon>
        <taxon>Agaricineae</taxon>
        <taxon>Galeropsidaceae</taxon>
        <taxon>Panaeolus</taxon>
    </lineage>
</organism>
<dbReference type="PANTHER" id="PTHR11700">
    <property type="entry name" value="30S RIBOSOMAL PROTEIN S10 FAMILY MEMBER"/>
    <property type="match status" value="1"/>
</dbReference>
<dbReference type="InParanoid" id="A0A409YKN0"/>
<reference evidence="10 11" key="1">
    <citation type="journal article" date="2018" name="Evol. Lett.">
        <title>Horizontal gene cluster transfer increased hallucinogenic mushroom diversity.</title>
        <authorList>
            <person name="Reynolds H.T."/>
            <person name="Vijayakumar V."/>
            <person name="Gluck-Thaler E."/>
            <person name="Korotkin H.B."/>
            <person name="Matheny P.B."/>
            <person name="Slot J.C."/>
        </authorList>
    </citation>
    <scope>NUCLEOTIDE SEQUENCE [LARGE SCALE GENOMIC DNA]</scope>
    <source>
        <strain evidence="10 11">2629</strain>
    </source>
</reference>
<dbReference type="InterPro" id="IPR036838">
    <property type="entry name" value="Ribosomal_uS10_dom_sf"/>
</dbReference>
<keyword evidence="11" id="KW-1185">Reference proteome</keyword>
<evidence type="ECO:0000256" key="1">
    <source>
        <dbReference type="ARBA" id="ARBA00007102"/>
    </source>
</evidence>
<evidence type="ECO:0000313" key="10">
    <source>
        <dbReference type="EMBL" id="PPR03600.1"/>
    </source>
</evidence>
<comment type="caution">
    <text evidence="10">The sequence shown here is derived from an EMBL/GenBank/DDBJ whole genome shotgun (WGS) entry which is preliminary data.</text>
</comment>
<evidence type="ECO:0000256" key="5">
    <source>
        <dbReference type="ARBA" id="ARBA00042916"/>
    </source>
</evidence>
<dbReference type="OrthoDB" id="366214at2759"/>